<keyword evidence="3" id="KW-1185">Reference proteome</keyword>
<protein>
    <recommendedName>
        <fullName evidence="4">Zinc ribbon domain protein</fullName>
    </recommendedName>
</protein>
<proteinExistence type="predicted"/>
<dbReference type="Proteomes" id="UP000322214">
    <property type="component" value="Chromosome"/>
</dbReference>
<evidence type="ECO:0000313" key="3">
    <source>
        <dbReference type="Proteomes" id="UP000322214"/>
    </source>
</evidence>
<organism evidence="2 3">
    <name type="scientific">Mariniblastus fucicola</name>
    <dbReference type="NCBI Taxonomy" id="980251"/>
    <lineage>
        <taxon>Bacteria</taxon>
        <taxon>Pseudomonadati</taxon>
        <taxon>Planctomycetota</taxon>
        <taxon>Planctomycetia</taxon>
        <taxon>Pirellulales</taxon>
        <taxon>Pirellulaceae</taxon>
        <taxon>Mariniblastus</taxon>
    </lineage>
</organism>
<keyword evidence="1" id="KW-0175">Coiled coil</keyword>
<accession>A0A5B9PDG8</accession>
<dbReference type="KEGG" id="mff:MFFC18_30350"/>
<evidence type="ECO:0000313" key="2">
    <source>
        <dbReference type="EMBL" id="QEG23140.1"/>
    </source>
</evidence>
<name>A0A5B9PDG8_9BACT</name>
<gene>
    <name evidence="2" type="ORF">MFFC18_30350</name>
</gene>
<evidence type="ECO:0008006" key="4">
    <source>
        <dbReference type="Google" id="ProtNLM"/>
    </source>
</evidence>
<dbReference type="STRING" id="980251.GCA_001642875_03924"/>
<dbReference type="Gene3D" id="1.10.287.1490">
    <property type="match status" value="1"/>
</dbReference>
<sequence length="251" mass="28414">MLKKKISSTELGLNEQTNQQVDYVLLQRLHRMLTQLTDIEDRMRRGPIQIRLVKTTEQGFTDALEAKKLELQAVQKESRAKQSQLDDREAKLEDLRGKLNAADSNKEYQLLKDRIAADEQANSVQADEIFETLEKIDVLESELATAKENLEKAKSETAGIEKKVAEELVTLKNEDARIRDELAVALERLHPDLRVPYQRNIKTMAEDTFASTDTKTCGNCNLTLTQQTASNLLAKKPLVCNGCGAILYREK</sequence>
<evidence type="ECO:0000256" key="1">
    <source>
        <dbReference type="SAM" id="Coils"/>
    </source>
</evidence>
<feature type="coiled-coil region" evidence="1">
    <location>
        <begin position="64"/>
        <end position="105"/>
    </location>
</feature>
<dbReference type="AlphaFoldDB" id="A0A5B9PDG8"/>
<dbReference type="EMBL" id="CP042912">
    <property type="protein sequence ID" value="QEG23140.1"/>
    <property type="molecule type" value="Genomic_DNA"/>
</dbReference>
<reference evidence="2 3" key="1">
    <citation type="submission" date="2019-08" db="EMBL/GenBank/DDBJ databases">
        <title>Deep-cultivation of Planctomycetes and their phenomic and genomic characterization uncovers novel biology.</title>
        <authorList>
            <person name="Wiegand S."/>
            <person name="Jogler M."/>
            <person name="Boedeker C."/>
            <person name="Pinto D."/>
            <person name="Vollmers J."/>
            <person name="Rivas-Marin E."/>
            <person name="Kohn T."/>
            <person name="Peeters S.H."/>
            <person name="Heuer A."/>
            <person name="Rast P."/>
            <person name="Oberbeckmann S."/>
            <person name="Bunk B."/>
            <person name="Jeske O."/>
            <person name="Meyerdierks A."/>
            <person name="Storesund J.E."/>
            <person name="Kallscheuer N."/>
            <person name="Luecker S."/>
            <person name="Lage O.M."/>
            <person name="Pohl T."/>
            <person name="Merkel B.J."/>
            <person name="Hornburger P."/>
            <person name="Mueller R.-W."/>
            <person name="Bruemmer F."/>
            <person name="Labrenz M."/>
            <person name="Spormann A.M."/>
            <person name="Op den Camp H."/>
            <person name="Overmann J."/>
            <person name="Amann R."/>
            <person name="Jetten M.S.M."/>
            <person name="Mascher T."/>
            <person name="Medema M.H."/>
            <person name="Devos D.P."/>
            <person name="Kaster A.-K."/>
            <person name="Ovreas L."/>
            <person name="Rohde M."/>
            <person name="Galperin M.Y."/>
            <person name="Jogler C."/>
        </authorList>
    </citation>
    <scope>NUCLEOTIDE SEQUENCE [LARGE SCALE GENOMIC DNA]</scope>
    <source>
        <strain evidence="2 3">FC18</strain>
    </source>
</reference>
<feature type="coiled-coil region" evidence="1">
    <location>
        <begin position="129"/>
        <end position="163"/>
    </location>
</feature>